<organism evidence="1 2">
    <name type="scientific">Litoreibacter roseus</name>
    <dbReference type="NCBI Taxonomy" id="2601869"/>
    <lineage>
        <taxon>Bacteria</taxon>
        <taxon>Pseudomonadati</taxon>
        <taxon>Pseudomonadota</taxon>
        <taxon>Alphaproteobacteria</taxon>
        <taxon>Rhodobacterales</taxon>
        <taxon>Roseobacteraceae</taxon>
        <taxon>Litoreibacter</taxon>
    </lineage>
</organism>
<dbReference type="EMBL" id="BLJE01000001">
    <property type="protein sequence ID" value="GFE63399.1"/>
    <property type="molecule type" value="Genomic_DNA"/>
</dbReference>
<keyword evidence="2" id="KW-1185">Reference proteome</keyword>
<dbReference type="GO" id="GO:0015035">
    <property type="term" value="F:protein-disulfide reductase activity"/>
    <property type="evidence" value="ECO:0007669"/>
    <property type="project" value="InterPro"/>
</dbReference>
<evidence type="ECO:0000313" key="1">
    <source>
        <dbReference type="EMBL" id="GFE63399.1"/>
    </source>
</evidence>
<dbReference type="PANTHER" id="PTHR33639:SF2">
    <property type="entry name" value="DUF393 DOMAIN-CONTAINING PROTEIN"/>
    <property type="match status" value="1"/>
</dbReference>
<sequence>MTPRKDYAIWVFDSQCVLCDGGVHYTLKNEKTDSIRFVSIQSPEGRALAMQHGIDPDDPGTFLFIENGRALQKSDGVIALSRHLKGPARVVPLLKIIPKPLRDFGYGIIARNRYRLFGKKETCIAPSADTRRRFGL</sequence>
<accession>A0A6N6JDE5</accession>
<dbReference type="AlphaFoldDB" id="A0A6N6JDE5"/>
<dbReference type="Pfam" id="PF04134">
    <property type="entry name" value="DCC1-like"/>
    <property type="match status" value="1"/>
</dbReference>
<dbReference type="PANTHER" id="PTHR33639">
    <property type="entry name" value="THIOL-DISULFIDE OXIDOREDUCTASE DCC"/>
    <property type="match status" value="1"/>
</dbReference>
<dbReference type="Proteomes" id="UP000436822">
    <property type="component" value="Unassembled WGS sequence"/>
</dbReference>
<protein>
    <submittedName>
        <fullName evidence="1">Thiol-disulfide oxidoreductase</fullName>
    </submittedName>
</protein>
<evidence type="ECO:0000313" key="2">
    <source>
        <dbReference type="Proteomes" id="UP000436822"/>
    </source>
</evidence>
<name>A0A6N6JDE5_9RHOB</name>
<dbReference type="InterPro" id="IPR052927">
    <property type="entry name" value="DCC_oxidoreductase"/>
</dbReference>
<proteinExistence type="predicted"/>
<reference evidence="1 2" key="1">
    <citation type="submission" date="2019-12" db="EMBL/GenBank/DDBJ databases">
        <title>Litoreibacter badius sp. nov., a novel bacteriochlorophyll a-containing bacterium in the genus Litoreibacter.</title>
        <authorList>
            <person name="Kanamuro M."/>
            <person name="Takabe Y."/>
            <person name="Mori K."/>
            <person name="Takaichi S."/>
            <person name="Hanada S."/>
        </authorList>
    </citation>
    <scope>NUCLEOTIDE SEQUENCE [LARGE SCALE GENOMIC DNA]</scope>
    <source>
        <strain evidence="1 2">K6</strain>
    </source>
</reference>
<gene>
    <name evidence="1" type="ORF">KIN_04730</name>
</gene>
<dbReference type="InterPro" id="IPR007263">
    <property type="entry name" value="DCC1-like"/>
</dbReference>
<dbReference type="OrthoDB" id="9785438at2"/>
<comment type="caution">
    <text evidence="1">The sequence shown here is derived from an EMBL/GenBank/DDBJ whole genome shotgun (WGS) entry which is preliminary data.</text>
</comment>
<dbReference type="RefSeq" id="WP_159804337.1">
    <property type="nucleotide sequence ID" value="NZ_BLJE01000001.1"/>
</dbReference>